<dbReference type="Proteomes" id="UP001430356">
    <property type="component" value="Unassembled WGS sequence"/>
</dbReference>
<protein>
    <recommendedName>
        <fullName evidence="8">Serine/threonine-protein kinase PLK</fullName>
        <ecNumber evidence="8">2.7.11.21</ecNumber>
    </recommendedName>
    <alternativeName>
        <fullName evidence="8">Polo-like kinase</fullName>
    </alternativeName>
</protein>
<gene>
    <name evidence="12" type="ORF">NESM_000835500</name>
</gene>
<dbReference type="Gene3D" id="1.10.510.10">
    <property type="entry name" value="Transferase(Phosphotransferase) domain 1"/>
    <property type="match status" value="1"/>
</dbReference>
<dbReference type="SUPFAM" id="SSF82615">
    <property type="entry name" value="Polo-box domain"/>
    <property type="match status" value="2"/>
</dbReference>
<dbReference type="SUPFAM" id="SSF56112">
    <property type="entry name" value="Protein kinase-like (PK-like)"/>
    <property type="match status" value="1"/>
</dbReference>
<dbReference type="EC" id="2.7.11.21" evidence="8"/>
<dbReference type="Gene3D" id="3.30.1120.30">
    <property type="entry name" value="POLO box domain"/>
    <property type="match status" value="2"/>
</dbReference>
<dbReference type="PROSITE" id="PS00108">
    <property type="entry name" value="PROTEIN_KINASE_ST"/>
    <property type="match status" value="1"/>
</dbReference>
<keyword evidence="2 8" id="KW-0808">Transferase</keyword>
<dbReference type="InterPro" id="IPR000719">
    <property type="entry name" value="Prot_kinase_dom"/>
</dbReference>
<feature type="domain" description="POLO box" evidence="11">
    <location>
        <begin position="480"/>
        <end position="574"/>
    </location>
</feature>
<dbReference type="GO" id="GO:0005634">
    <property type="term" value="C:nucleus"/>
    <property type="evidence" value="ECO:0007669"/>
    <property type="project" value="TreeGrafter"/>
</dbReference>
<keyword evidence="3" id="KW-0677">Repeat</keyword>
<dbReference type="GO" id="GO:0004674">
    <property type="term" value="F:protein serine/threonine kinase activity"/>
    <property type="evidence" value="ECO:0007669"/>
    <property type="project" value="UniProtKB-KW"/>
</dbReference>
<feature type="domain" description="POLO box" evidence="11">
    <location>
        <begin position="609"/>
        <end position="688"/>
    </location>
</feature>
<dbReference type="InterPro" id="IPR000959">
    <property type="entry name" value="POLO_box_dom"/>
</dbReference>
<dbReference type="CDD" id="cd14099">
    <property type="entry name" value="STKc_PLK"/>
    <property type="match status" value="1"/>
</dbReference>
<keyword evidence="13" id="KW-1185">Reference proteome</keyword>
<evidence type="ECO:0000256" key="3">
    <source>
        <dbReference type="ARBA" id="ARBA00022737"/>
    </source>
</evidence>
<dbReference type="CDD" id="cd13117">
    <property type="entry name" value="POLO_box_2"/>
    <property type="match status" value="1"/>
</dbReference>
<feature type="domain" description="Protein kinase" evidence="10">
    <location>
        <begin position="49"/>
        <end position="300"/>
    </location>
</feature>
<dbReference type="Gene3D" id="3.30.200.20">
    <property type="entry name" value="Phosphorylase Kinase, domain 1"/>
    <property type="match status" value="1"/>
</dbReference>
<dbReference type="InterPro" id="IPR033695">
    <property type="entry name" value="POLO_box_2"/>
</dbReference>
<dbReference type="PROSITE" id="PS50011">
    <property type="entry name" value="PROTEIN_KINASE_DOM"/>
    <property type="match status" value="1"/>
</dbReference>
<feature type="region of interest" description="Disordered" evidence="9">
    <location>
        <begin position="365"/>
        <end position="446"/>
    </location>
</feature>
<dbReference type="PANTHER" id="PTHR24345">
    <property type="entry name" value="SERINE/THREONINE-PROTEIN KINASE PLK"/>
    <property type="match status" value="1"/>
</dbReference>
<reference evidence="12 13" key="1">
    <citation type="journal article" date="2021" name="MBio">
        <title>A New Model Trypanosomatid, Novymonas esmeraldas: Genomic Perception of Its 'Candidatus Pandoraea novymonadis' Endosymbiont.</title>
        <authorList>
            <person name="Zakharova A."/>
            <person name="Saura A."/>
            <person name="Butenko A."/>
            <person name="Podesvova L."/>
            <person name="Warmusova S."/>
            <person name="Kostygov A.Y."/>
            <person name="Nenarokova A."/>
            <person name="Lukes J."/>
            <person name="Opperdoes F.R."/>
            <person name="Yurchenko V."/>
        </authorList>
    </citation>
    <scope>NUCLEOTIDE SEQUENCE [LARGE SCALE GENOMIC DNA]</scope>
    <source>
        <strain evidence="12 13">E262AT.01</strain>
    </source>
</reference>
<dbReference type="InterPro" id="IPR011009">
    <property type="entry name" value="Kinase-like_dom_sf"/>
</dbReference>
<evidence type="ECO:0000256" key="2">
    <source>
        <dbReference type="ARBA" id="ARBA00022679"/>
    </source>
</evidence>
<dbReference type="GO" id="GO:0005524">
    <property type="term" value="F:ATP binding"/>
    <property type="evidence" value="ECO:0007669"/>
    <property type="project" value="UniProtKB-UniRule"/>
</dbReference>
<feature type="compositionally biased region" description="Low complexity" evidence="9">
    <location>
        <begin position="423"/>
        <end position="434"/>
    </location>
</feature>
<evidence type="ECO:0000259" key="11">
    <source>
        <dbReference type="PROSITE" id="PS50078"/>
    </source>
</evidence>
<dbReference type="InterPro" id="IPR017441">
    <property type="entry name" value="Protein_kinase_ATP_BS"/>
</dbReference>
<keyword evidence="5 8" id="KW-0418">Kinase</keyword>
<evidence type="ECO:0000313" key="13">
    <source>
        <dbReference type="Proteomes" id="UP001430356"/>
    </source>
</evidence>
<dbReference type="CDD" id="cd13118">
    <property type="entry name" value="POLO_box_1"/>
    <property type="match status" value="1"/>
</dbReference>
<dbReference type="Pfam" id="PF00069">
    <property type="entry name" value="Pkinase"/>
    <property type="match status" value="1"/>
</dbReference>
<dbReference type="Pfam" id="PF00659">
    <property type="entry name" value="POLO_box"/>
    <property type="match status" value="2"/>
</dbReference>
<evidence type="ECO:0000256" key="7">
    <source>
        <dbReference type="PROSITE-ProRule" id="PRU10141"/>
    </source>
</evidence>
<dbReference type="PANTHER" id="PTHR24345:SF0">
    <property type="entry name" value="CELL CYCLE SERINE_THREONINE-PROTEIN KINASE CDC5_MSD2"/>
    <property type="match status" value="1"/>
</dbReference>
<proteinExistence type="inferred from homology"/>
<keyword evidence="6 7" id="KW-0067">ATP-binding</keyword>
<comment type="caution">
    <text evidence="12">The sequence shown here is derived from an EMBL/GenBank/DDBJ whole genome shotgun (WGS) entry which is preliminary data.</text>
</comment>
<organism evidence="12 13">
    <name type="scientific">Novymonas esmeraldas</name>
    <dbReference type="NCBI Taxonomy" id="1808958"/>
    <lineage>
        <taxon>Eukaryota</taxon>
        <taxon>Discoba</taxon>
        <taxon>Euglenozoa</taxon>
        <taxon>Kinetoplastea</taxon>
        <taxon>Metakinetoplastina</taxon>
        <taxon>Trypanosomatida</taxon>
        <taxon>Trypanosomatidae</taxon>
        <taxon>Novymonas</taxon>
    </lineage>
</organism>
<feature type="binding site" evidence="7">
    <location>
        <position position="76"/>
    </location>
    <ligand>
        <name>ATP</name>
        <dbReference type="ChEBI" id="CHEBI:30616"/>
    </ligand>
</feature>
<keyword evidence="4 7" id="KW-0547">Nucleotide-binding</keyword>
<accession>A0AAW0EY44</accession>
<comment type="catalytic activity">
    <reaction evidence="8">
        <text>L-threonyl-[protein] + ATP = O-phospho-L-threonyl-[protein] + ADP + H(+)</text>
        <dbReference type="Rhea" id="RHEA:46608"/>
        <dbReference type="Rhea" id="RHEA-COMP:11060"/>
        <dbReference type="Rhea" id="RHEA-COMP:11605"/>
        <dbReference type="ChEBI" id="CHEBI:15378"/>
        <dbReference type="ChEBI" id="CHEBI:30013"/>
        <dbReference type="ChEBI" id="CHEBI:30616"/>
        <dbReference type="ChEBI" id="CHEBI:61977"/>
        <dbReference type="ChEBI" id="CHEBI:456216"/>
        <dbReference type="EC" id="2.7.11.21"/>
    </reaction>
</comment>
<dbReference type="InterPro" id="IPR008271">
    <property type="entry name" value="Ser/Thr_kinase_AS"/>
</dbReference>
<dbReference type="FunFam" id="1.10.510.10:FF:000571">
    <property type="entry name" value="Maternal embryonic leucine zipper kinase"/>
    <property type="match status" value="1"/>
</dbReference>
<evidence type="ECO:0000256" key="1">
    <source>
        <dbReference type="ARBA" id="ARBA00022527"/>
    </source>
</evidence>
<dbReference type="PROSITE" id="PS00107">
    <property type="entry name" value="PROTEIN_KINASE_ATP"/>
    <property type="match status" value="1"/>
</dbReference>
<keyword evidence="1 8" id="KW-0723">Serine/threonine-protein kinase</keyword>
<dbReference type="InterPro" id="IPR036947">
    <property type="entry name" value="POLO_box_dom_sf"/>
</dbReference>
<dbReference type="InterPro" id="IPR033701">
    <property type="entry name" value="POLO_box_1"/>
</dbReference>
<comment type="similarity">
    <text evidence="8">Belongs to the protein kinase superfamily. Ser/Thr protein kinase family. CDC5/Polo subfamily.</text>
</comment>
<evidence type="ECO:0000256" key="8">
    <source>
        <dbReference type="RuleBase" id="RU361162"/>
    </source>
</evidence>
<feature type="compositionally biased region" description="Low complexity" evidence="9">
    <location>
        <begin position="390"/>
        <end position="405"/>
    </location>
</feature>
<dbReference type="SMART" id="SM00220">
    <property type="entry name" value="S_TKc"/>
    <property type="match status" value="1"/>
</dbReference>
<evidence type="ECO:0000256" key="5">
    <source>
        <dbReference type="ARBA" id="ARBA00022777"/>
    </source>
</evidence>
<evidence type="ECO:0000313" key="12">
    <source>
        <dbReference type="EMBL" id="KAK7198714.1"/>
    </source>
</evidence>
<evidence type="ECO:0000256" key="9">
    <source>
        <dbReference type="SAM" id="MobiDB-lite"/>
    </source>
</evidence>
<name>A0AAW0EY44_9TRYP</name>
<dbReference type="PROSITE" id="PS50078">
    <property type="entry name" value="POLO_BOX"/>
    <property type="match status" value="2"/>
</dbReference>
<dbReference type="FunFam" id="3.30.200.20:FF:000042">
    <property type="entry name" value="Aurora kinase A"/>
    <property type="match status" value="1"/>
</dbReference>
<dbReference type="EMBL" id="JAECZO010000169">
    <property type="protein sequence ID" value="KAK7198714.1"/>
    <property type="molecule type" value="Genomic_DNA"/>
</dbReference>
<evidence type="ECO:0000259" key="10">
    <source>
        <dbReference type="PROSITE" id="PS50011"/>
    </source>
</evidence>
<sequence length="692" mass="76565">MEYPKGYGAHAGPSSIISVPISASDLPIPTFQPGTGIYVVDSNGRQHRFQCGRLLGRGGFAKCYAVSNETGTYALKVVSRSSMKKPKTLQKLLSEMSIHARMKHRHVVELLGTYGDSNYIYLLLELCENGTLMDLLKVRCFNLVEAQYVMLQCLSAMQYMHSECIIHRDLKPANIMLDSELNLKVGDFGLAAELQYDGERKRTVCGTPNYIAPEIIDGNRHGHSYEVDTWSLGVILYTLFVGKPPFQTEEVECTYSRIRQCRYSFPAGVPDVARDLITKILQSSPANRPTLLDIRQHPFFAAPPSLLTPPESFASFGLPLRGVAGHRTAGAARAARVALPVNMHHPPPAPHHLGAVGHREVLRPLNANVSPPPGAPTSPRHLASAKHHPQQQQQQQQQQQHPQQQATPLPAGCGAEGRRDAPRTAPAAPVAGRRSSAVHEDEDEKRQLTALHDRLHQTLCGDASTVEAAPASEVPPPPVWVTCCADFSAKYGMVYRLNTGQTGAHFNDCTKMVWEPVTDRAEYYKRLKVEVPGADNGARVFGKDELQVFKMASYPQELEKKATLMKYFKAYLGLSRVSADRVQVVTCSHFQPPTPPRSTDPHVSTDFVFVKRWLRVAGALVFRLSNKTVQVCFDDGAEMILSSEWSVATYTEPSGRRRTLPLTSVATEWKEAAERLHSTKAVLSQLIRDNCL</sequence>
<dbReference type="AlphaFoldDB" id="A0AAW0EY44"/>
<evidence type="ECO:0000256" key="6">
    <source>
        <dbReference type="ARBA" id="ARBA00022840"/>
    </source>
</evidence>
<evidence type="ECO:0000256" key="4">
    <source>
        <dbReference type="ARBA" id="ARBA00022741"/>
    </source>
</evidence>